<accession>A0ABQ6MZ89</accession>
<dbReference type="InterPro" id="IPR011989">
    <property type="entry name" value="ARM-like"/>
</dbReference>
<evidence type="ECO:0000313" key="8">
    <source>
        <dbReference type="Proteomes" id="UP001165060"/>
    </source>
</evidence>
<reference evidence="7 8" key="1">
    <citation type="journal article" date="2023" name="Commun. Biol.">
        <title>Genome analysis of Parmales, the sister group of diatoms, reveals the evolutionary specialization of diatoms from phago-mixotrophs to photoautotrophs.</title>
        <authorList>
            <person name="Ban H."/>
            <person name="Sato S."/>
            <person name="Yoshikawa S."/>
            <person name="Yamada K."/>
            <person name="Nakamura Y."/>
            <person name="Ichinomiya M."/>
            <person name="Sato N."/>
            <person name="Blanc-Mathieu R."/>
            <person name="Endo H."/>
            <person name="Kuwata A."/>
            <person name="Ogata H."/>
        </authorList>
    </citation>
    <scope>NUCLEOTIDE SEQUENCE [LARGE SCALE GENOMIC DNA]</scope>
</reference>
<feature type="compositionally biased region" description="Basic and acidic residues" evidence="5">
    <location>
        <begin position="216"/>
        <end position="236"/>
    </location>
</feature>
<dbReference type="InterPro" id="IPR016024">
    <property type="entry name" value="ARM-type_fold"/>
</dbReference>
<proteinExistence type="inferred from homology"/>
<dbReference type="PANTHER" id="PTHR23316">
    <property type="entry name" value="IMPORTIN ALPHA"/>
    <property type="match status" value="1"/>
</dbReference>
<dbReference type="Pfam" id="PF00514">
    <property type="entry name" value="Arm"/>
    <property type="match status" value="2"/>
</dbReference>
<organism evidence="7 8">
    <name type="scientific">Tetraparma gracilis</name>
    <dbReference type="NCBI Taxonomy" id="2962635"/>
    <lineage>
        <taxon>Eukaryota</taxon>
        <taxon>Sar</taxon>
        <taxon>Stramenopiles</taxon>
        <taxon>Ochrophyta</taxon>
        <taxon>Bolidophyceae</taxon>
        <taxon>Parmales</taxon>
        <taxon>Triparmaceae</taxon>
        <taxon>Tetraparma</taxon>
    </lineage>
</organism>
<dbReference type="Pfam" id="PF01749">
    <property type="entry name" value="IBB"/>
    <property type="match status" value="1"/>
</dbReference>
<dbReference type="Pfam" id="PF16186">
    <property type="entry name" value="Arm_3"/>
    <property type="match status" value="1"/>
</dbReference>
<dbReference type="PROSITE" id="PS50176">
    <property type="entry name" value="ARM_REPEAT"/>
    <property type="match status" value="1"/>
</dbReference>
<dbReference type="Proteomes" id="UP001165060">
    <property type="component" value="Unassembled WGS sequence"/>
</dbReference>
<feature type="region of interest" description="Disordered" evidence="5">
    <location>
        <begin position="216"/>
        <end position="303"/>
    </location>
</feature>
<dbReference type="EMBL" id="BRYB01001901">
    <property type="protein sequence ID" value="GMI35992.1"/>
    <property type="molecule type" value="Genomic_DNA"/>
</dbReference>
<dbReference type="InterPro" id="IPR032413">
    <property type="entry name" value="Arm_3"/>
</dbReference>
<feature type="domain" description="IBB" evidence="6">
    <location>
        <begin position="248"/>
        <end position="307"/>
    </location>
</feature>
<dbReference type="InterPro" id="IPR000225">
    <property type="entry name" value="Armadillo"/>
</dbReference>
<evidence type="ECO:0000256" key="3">
    <source>
        <dbReference type="ARBA" id="ARBA00022927"/>
    </source>
</evidence>
<dbReference type="InterPro" id="IPR036975">
    <property type="entry name" value="Importin-a_IBB_sf"/>
</dbReference>
<evidence type="ECO:0000256" key="2">
    <source>
        <dbReference type="ARBA" id="ARBA00022448"/>
    </source>
</evidence>
<feature type="repeat" description="ARM" evidence="4">
    <location>
        <begin position="533"/>
        <end position="576"/>
    </location>
</feature>
<evidence type="ECO:0000256" key="5">
    <source>
        <dbReference type="SAM" id="MobiDB-lite"/>
    </source>
</evidence>
<keyword evidence="3" id="KW-0653">Protein transport</keyword>
<dbReference type="SMART" id="SM00185">
    <property type="entry name" value="ARM"/>
    <property type="match status" value="7"/>
</dbReference>
<protein>
    <recommendedName>
        <fullName evidence="6">IBB domain-containing protein</fullName>
    </recommendedName>
</protein>
<feature type="non-terminal residue" evidence="7">
    <location>
        <position position="1"/>
    </location>
</feature>
<evidence type="ECO:0000313" key="7">
    <source>
        <dbReference type="EMBL" id="GMI35992.1"/>
    </source>
</evidence>
<evidence type="ECO:0000256" key="4">
    <source>
        <dbReference type="PROSITE-ProRule" id="PRU00259"/>
    </source>
</evidence>
<evidence type="ECO:0000259" key="6">
    <source>
        <dbReference type="Pfam" id="PF01749"/>
    </source>
</evidence>
<feature type="region of interest" description="Disordered" evidence="5">
    <location>
        <begin position="15"/>
        <end position="36"/>
    </location>
</feature>
<comment type="similarity">
    <text evidence="1">Belongs to the importin alpha family.</text>
</comment>
<name>A0ABQ6MZ89_9STRA</name>
<evidence type="ECO:0000256" key="1">
    <source>
        <dbReference type="ARBA" id="ARBA00010394"/>
    </source>
</evidence>
<dbReference type="Gene3D" id="1.20.5.690">
    <property type="entry name" value="Importin-alpha, importin-beta-binding domain"/>
    <property type="match status" value="1"/>
</dbReference>
<gene>
    <name evidence="7" type="ORF">TeGR_g3833</name>
</gene>
<keyword evidence="2" id="KW-0813">Transport</keyword>
<comment type="caution">
    <text evidence="7">The sequence shown here is derived from an EMBL/GenBank/DDBJ whole genome shotgun (WGS) entry which is preliminary data.</text>
</comment>
<sequence>WFVAANGTEMAVDLPTSLLSSPPKAKGKKRKTAEDKSELLSAYNGVRAALDASFEGFMEEVELLNEEQMPVLKPPAKPKPIKVRVPAALKENRKISIKDKNNNDTPFEATVPPGLFPGDIFAAQPPTLPAQVAEDMGSIERIKFSKAAKAKLLTFCDKYGAFIDAEALYSAATAERGAPKYAKKPMLEKKFNRIVEAWPKRSRWLVSKTFLTKLQKREKATESARRNKDKKKKEALTGDGAGNGPKQAADGSQGRRSRLESTVQIRKAKAAETLAKRRGRVTTTTASLAEPDACSSSPPDAPSVDKLPSYAATLTNPASPVPHVLLAIRSLRKLTSVVHPQEPPIGEMLELGILPALVHYMASDQDTLAFEACWILTNIAAAESKFCQAVATPEITAKLSTLLEHKNPDIREQAGWCVGNIAGEGVAFRDTMLASGVHLGIIKNLQYPATVGILKNLVWAFSNLCRGKPQVDSELVKSGIPALVGLVQGTFRSALPDTSDEDFKDIVVDSAWALSYLTDGPDERIMHVSSVPNAIPALVTLLLNSESCQIITPTLRALGNVVAGNEAHTQMVLDAGVLKAVPKLLVHAKKGVRKEACWLLSNVAAGSSAQIETLVKNESLLKQVAEMAVTSDWEVRKECAWTVSNILTMGKTDQAVAMTGMGGLRAVVSMLDCNDNTICNLALDSVESVLKIGEKREIDFVTTLDELDGIEKIETLQSHESDEVYGKAVRIIEMYLNGDEGEVGDENIMPAVANNQFTFGLSTSDVNGLKASMAGGAGAAAPLTFAQM</sequence>
<dbReference type="InterPro" id="IPR002652">
    <property type="entry name" value="Importin-a_IBB"/>
</dbReference>
<dbReference type="SUPFAM" id="SSF48371">
    <property type="entry name" value="ARM repeat"/>
    <property type="match status" value="1"/>
</dbReference>
<dbReference type="Gene3D" id="1.25.10.10">
    <property type="entry name" value="Leucine-rich Repeat Variant"/>
    <property type="match status" value="1"/>
</dbReference>
<keyword evidence="8" id="KW-1185">Reference proteome</keyword>